<name>A0A0G0I0X5_9BACT</name>
<evidence type="ECO:0000259" key="1">
    <source>
        <dbReference type="Pfam" id="PF01636"/>
    </source>
</evidence>
<dbReference type="InterPro" id="IPR011009">
    <property type="entry name" value="Kinase-like_dom_sf"/>
</dbReference>
<organism evidence="2 3">
    <name type="scientific">Candidatus Woesebacteria bacterium GW2011_GWD1_38_10</name>
    <dbReference type="NCBI Taxonomy" id="1618592"/>
    <lineage>
        <taxon>Bacteria</taxon>
        <taxon>Candidatus Woeseibacteriota</taxon>
    </lineage>
</organism>
<dbReference type="Gene3D" id="3.90.1200.10">
    <property type="match status" value="1"/>
</dbReference>
<dbReference type="Gene3D" id="3.30.200.20">
    <property type="entry name" value="Phosphorylase Kinase, domain 1"/>
    <property type="match status" value="1"/>
</dbReference>
<dbReference type="PANTHER" id="PTHR21310:SF15">
    <property type="entry name" value="AMINOGLYCOSIDE PHOSPHOTRANSFERASE DOMAIN-CONTAINING PROTEIN"/>
    <property type="match status" value="1"/>
</dbReference>
<dbReference type="InterPro" id="IPR051678">
    <property type="entry name" value="AGP_Transferase"/>
</dbReference>
<gene>
    <name evidence="2" type="ORF">US67_C0020G0002</name>
</gene>
<evidence type="ECO:0000313" key="2">
    <source>
        <dbReference type="EMBL" id="KKQ48988.1"/>
    </source>
</evidence>
<dbReference type="AlphaFoldDB" id="A0A0G0I0X5"/>
<dbReference type="Pfam" id="PF01636">
    <property type="entry name" value="APH"/>
    <property type="match status" value="1"/>
</dbReference>
<dbReference type="Proteomes" id="UP000034366">
    <property type="component" value="Unassembled WGS sequence"/>
</dbReference>
<proteinExistence type="predicted"/>
<dbReference type="InterPro" id="IPR002575">
    <property type="entry name" value="Aminoglycoside_PTrfase"/>
</dbReference>
<accession>A0A0G0I0X5</accession>
<dbReference type="SUPFAM" id="SSF56112">
    <property type="entry name" value="Protein kinase-like (PK-like)"/>
    <property type="match status" value="1"/>
</dbReference>
<comment type="caution">
    <text evidence="2">The sequence shown here is derived from an EMBL/GenBank/DDBJ whole genome shotgun (WGS) entry which is preliminary data.</text>
</comment>
<protein>
    <recommendedName>
        <fullName evidence="1">Aminoglycoside phosphotransferase domain-containing protein</fullName>
    </recommendedName>
</protein>
<dbReference type="EMBL" id="LBTW01000020">
    <property type="protein sequence ID" value="KKQ48988.1"/>
    <property type="molecule type" value="Genomic_DNA"/>
</dbReference>
<dbReference type="PANTHER" id="PTHR21310">
    <property type="entry name" value="AMINOGLYCOSIDE PHOSPHOTRANSFERASE-RELATED-RELATED"/>
    <property type="match status" value="1"/>
</dbReference>
<sequence length="320" mass="37496">MLIVGSKNSLPSQVSFDEQQLVSLLSNIFDGKKAKELYPLPYSSSNKTLILTFDDNSNIVVKVSVRESRFDRISMEANLIKQLSKKTKLPLPQVLHTDFSRNDFQYPFVVYSYVKGINLVDAIKKIKNKKIIGTELANIANQIHQIEYMYPQFSLAKSPISKNWKSLIQEACNLGLTALDSHGYKNIIALEKYVHTKMKLIEEPRSYRLIHRDLQPQNIHWDLYLNRINGVFDFEAAMSGDYLFEFAYLETRLFKEHPEIRDSFYETYSRYNPLRSNYKEIVKFYEVVRDLIFFERDISYNELDRAKIALESLERIALED</sequence>
<reference evidence="2 3" key="1">
    <citation type="journal article" date="2015" name="Nature">
        <title>rRNA introns, odd ribosomes, and small enigmatic genomes across a large radiation of phyla.</title>
        <authorList>
            <person name="Brown C.T."/>
            <person name="Hug L.A."/>
            <person name="Thomas B.C."/>
            <person name="Sharon I."/>
            <person name="Castelle C.J."/>
            <person name="Singh A."/>
            <person name="Wilkins M.J."/>
            <person name="Williams K.H."/>
            <person name="Banfield J.F."/>
        </authorList>
    </citation>
    <scope>NUCLEOTIDE SEQUENCE [LARGE SCALE GENOMIC DNA]</scope>
</reference>
<evidence type="ECO:0000313" key="3">
    <source>
        <dbReference type="Proteomes" id="UP000034366"/>
    </source>
</evidence>
<feature type="domain" description="Aminoglycoside phosphotransferase" evidence="1">
    <location>
        <begin position="44"/>
        <end position="268"/>
    </location>
</feature>